<name>M7BGN8_CHEMY</name>
<dbReference type="AlphaFoldDB" id="M7BGN8"/>
<dbReference type="Proteomes" id="UP000031443">
    <property type="component" value="Unassembled WGS sequence"/>
</dbReference>
<feature type="region of interest" description="Disordered" evidence="1">
    <location>
        <begin position="20"/>
        <end position="50"/>
    </location>
</feature>
<dbReference type="STRING" id="8469.M7BGN8"/>
<keyword evidence="3" id="KW-1185">Reference proteome</keyword>
<feature type="region of interest" description="Disordered" evidence="1">
    <location>
        <begin position="65"/>
        <end position="99"/>
    </location>
</feature>
<evidence type="ECO:0000313" key="3">
    <source>
        <dbReference type="Proteomes" id="UP000031443"/>
    </source>
</evidence>
<reference evidence="3" key="1">
    <citation type="journal article" date="2013" name="Nat. Genet.">
        <title>The draft genomes of soft-shell turtle and green sea turtle yield insights into the development and evolution of the turtle-specific body plan.</title>
        <authorList>
            <person name="Wang Z."/>
            <person name="Pascual-Anaya J."/>
            <person name="Zadissa A."/>
            <person name="Li W."/>
            <person name="Niimura Y."/>
            <person name="Huang Z."/>
            <person name="Li C."/>
            <person name="White S."/>
            <person name="Xiong Z."/>
            <person name="Fang D."/>
            <person name="Wang B."/>
            <person name="Ming Y."/>
            <person name="Chen Y."/>
            <person name="Zheng Y."/>
            <person name="Kuraku S."/>
            <person name="Pignatelli M."/>
            <person name="Herrero J."/>
            <person name="Beal K."/>
            <person name="Nozawa M."/>
            <person name="Li Q."/>
            <person name="Wang J."/>
            <person name="Zhang H."/>
            <person name="Yu L."/>
            <person name="Shigenobu S."/>
            <person name="Wang J."/>
            <person name="Liu J."/>
            <person name="Flicek P."/>
            <person name="Searle S."/>
            <person name="Wang J."/>
            <person name="Kuratani S."/>
            <person name="Yin Y."/>
            <person name="Aken B."/>
            <person name="Zhang G."/>
            <person name="Irie N."/>
        </authorList>
    </citation>
    <scope>NUCLEOTIDE SEQUENCE [LARGE SCALE GENOMIC DNA]</scope>
</reference>
<evidence type="ECO:0000313" key="2">
    <source>
        <dbReference type="EMBL" id="EMP36364.1"/>
    </source>
</evidence>
<organism evidence="2 3">
    <name type="scientific">Chelonia mydas</name>
    <name type="common">Green sea-turtle</name>
    <name type="synonym">Chelonia agassizi</name>
    <dbReference type="NCBI Taxonomy" id="8469"/>
    <lineage>
        <taxon>Eukaryota</taxon>
        <taxon>Metazoa</taxon>
        <taxon>Chordata</taxon>
        <taxon>Craniata</taxon>
        <taxon>Vertebrata</taxon>
        <taxon>Euteleostomi</taxon>
        <taxon>Archelosauria</taxon>
        <taxon>Testudinata</taxon>
        <taxon>Testudines</taxon>
        <taxon>Cryptodira</taxon>
        <taxon>Durocryptodira</taxon>
        <taxon>Americhelydia</taxon>
        <taxon>Chelonioidea</taxon>
        <taxon>Cheloniidae</taxon>
        <taxon>Chelonia</taxon>
    </lineage>
</organism>
<protein>
    <submittedName>
        <fullName evidence="2">Nucleotide exchange factor SIL1</fullName>
    </submittedName>
</protein>
<feature type="compositionally biased region" description="Polar residues" evidence="1">
    <location>
        <begin position="71"/>
        <end position="89"/>
    </location>
</feature>
<gene>
    <name evidence="2" type="ORF">UY3_06476</name>
</gene>
<proteinExistence type="predicted"/>
<feature type="compositionally biased region" description="Basic and acidic residues" evidence="1">
    <location>
        <begin position="20"/>
        <end position="42"/>
    </location>
</feature>
<evidence type="ECO:0000256" key="1">
    <source>
        <dbReference type="SAM" id="MobiDB-lite"/>
    </source>
</evidence>
<dbReference type="EMBL" id="KB525470">
    <property type="protein sequence ID" value="EMP36364.1"/>
    <property type="molecule type" value="Genomic_DNA"/>
</dbReference>
<sequence length="99" mass="11327">MRTYCEIGMSNTSRRTAVTEKEFALTKTEESDLKEENNKESVAEDDLDPEDLEVFYPTYQWQTVRPGKGLEQQSSNVDVRTTDSPSPSRCSMELLLSQQ</sequence>
<accession>M7BGN8</accession>